<protein>
    <submittedName>
        <fullName evidence="2">Uncharacterized protein</fullName>
    </submittedName>
</protein>
<keyword evidence="3" id="KW-1185">Reference proteome</keyword>
<feature type="region of interest" description="Disordered" evidence="1">
    <location>
        <begin position="180"/>
        <end position="291"/>
    </location>
</feature>
<feature type="compositionally biased region" description="Low complexity" evidence="1">
    <location>
        <begin position="282"/>
        <end position="291"/>
    </location>
</feature>
<evidence type="ECO:0000313" key="2">
    <source>
        <dbReference type="EMBL" id="USW55713.1"/>
    </source>
</evidence>
<dbReference type="AlphaFoldDB" id="A0A9Q9ENQ9"/>
<sequence>MVENTKAHLPAMVDATNAKRSEMLTKLHVAVEKVIDARSTLRKDLGTAYACLPGCGIAEICFANFVQALKQNRLYPLSAITSKSFMNAFTNATDFRHSVPGNAYACGNKDCIGRSPRLGIGSLPYLCQEVEKIRRELIGPCLHWFIDAGKIELEGCVHLPPKAPTTPDQVYDAAEVEVTGAPQPPTLPRPLPKASQTPLQPSPAPQQTPVAKLHNPQSDRSSSAGQQGPVKPLFAAAGQATGSPVPFQSNAHPLSTSLDASIAGRARGGGRGRGLPRGGLTSGLPRGSPRD</sequence>
<dbReference type="EMBL" id="CP099424">
    <property type="protein sequence ID" value="USW55713.1"/>
    <property type="molecule type" value="Genomic_DNA"/>
</dbReference>
<proteinExistence type="predicted"/>
<accession>A0A9Q9ENQ9</accession>
<feature type="compositionally biased region" description="Pro residues" evidence="1">
    <location>
        <begin position="182"/>
        <end position="191"/>
    </location>
</feature>
<feature type="compositionally biased region" description="Polar residues" evidence="1">
    <location>
        <begin position="240"/>
        <end position="259"/>
    </location>
</feature>
<reference evidence="2" key="1">
    <citation type="submission" date="2022-06" db="EMBL/GenBank/DDBJ databases">
        <title>Complete genome sequences of two strains of the flax pathogen Septoria linicola.</title>
        <authorList>
            <person name="Lapalu N."/>
            <person name="Simon A."/>
            <person name="Demenou B."/>
            <person name="Paumier D."/>
            <person name="Guillot M.-P."/>
            <person name="Gout L."/>
            <person name="Valade R."/>
        </authorList>
    </citation>
    <scope>NUCLEOTIDE SEQUENCE</scope>
    <source>
        <strain evidence="2">SE15195</strain>
    </source>
</reference>
<evidence type="ECO:0000256" key="1">
    <source>
        <dbReference type="SAM" id="MobiDB-lite"/>
    </source>
</evidence>
<feature type="compositionally biased region" description="Polar residues" evidence="1">
    <location>
        <begin position="207"/>
        <end position="226"/>
    </location>
</feature>
<name>A0A9Q9ENQ9_9PEZI</name>
<feature type="compositionally biased region" description="Gly residues" evidence="1">
    <location>
        <begin position="266"/>
        <end position="281"/>
    </location>
</feature>
<organism evidence="2 3">
    <name type="scientific">Septoria linicola</name>
    <dbReference type="NCBI Taxonomy" id="215465"/>
    <lineage>
        <taxon>Eukaryota</taxon>
        <taxon>Fungi</taxon>
        <taxon>Dikarya</taxon>
        <taxon>Ascomycota</taxon>
        <taxon>Pezizomycotina</taxon>
        <taxon>Dothideomycetes</taxon>
        <taxon>Dothideomycetidae</taxon>
        <taxon>Mycosphaerellales</taxon>
        <taxon>Mycosphaerellaceae</taxon>
        <taxon>Septoria</taxon>
    </lineage>
</organism>
<evidence type="ECO:0000313" key="3">
    <source>
        <dbReference type="Proteomes" id="UP001056384"/>
    </source>
</evidence>
<dbReference type="Proteomes" id="UP001056384">
    <property type="component" value="Chromosome 7"/>
</dbReference>
<gene>
    <name evidence="2" type="ORF">Slin15195_G090320</name>
</gene>